<dbReference type="CDD" id="cd01949">
    <property type="entry name" value="GGDEF"/>
    <property type="match status" value="1"/>
</dbReference>
<feature type="domain" description="EAL" evidence="1">
    <location>
        <begin position="316"/>
        <end position="569"/>
    </location>
</feature>
<organism evidence="3 4">
    <name type="scientific">Sphingobium subterraneum</name>
    <dbReference type="NCBI Taxonomy" id="627688"/>
    <lineage>
        <taxon>Bacteria</taxon>
        <taxon>Pseudomonadati</taxon>
        <taxon>Pseudomonadota</taxon>
        <taxon>Alphaproteobacteria</taxon>
        <taxon>Sphingomonadales</taxon>
        <taxon>Sphingomonadaceae</taxon>
        <taxon>Sphingobium</taxon>
    </lineage>
</organism>
<dbReference type="SMART" id="SM00267">
    <property type="entry name" value="GGDEF"/>
    <property type="match status" value="1"/>
</dbReference>
<feature type="domain" description="GGDEF" evidence="2">
    <location>
        <begin position="168"/>
        <end position="307"/>
    </location>
</feature>
<dbReference type="InterPro" id="IPR011006">
    <property type="entry name" value="CheY-like_superfamily"/>
</dbReference>
<dbReference type="InterPro" id="IPR043128">
    <property type="entry name" value="Rev_trsase/Diguanyl_cyclase"/>
</dbReference>
<dbReference type="Pfam" id="PF00990">
    <property type="entry name" value="GGDEF"/>
    <property type="match status" value="1"/>
</dbReference>
<protein>
    <submittedName>
        <fullName evidence="3">Diguanylate cyclase (GGDEF)-like protein</fullName>
    </submittedName>
</protein>
<dbReference type="Proteomes" id="UP000552700">
    <property type="component" value="Unassembled WGS sequence"/>
</dbReference>
<evidence type="ECO:0000313" key="3">
    <source>
        <dbReference type="EMBL" id="MBB6122440.1"/>
    </source>
</evidence>
<dbReference type="EMBL" id="JACIJP010000001">
    <property type="protein sequence ID" value="MBB6122440.1"/>
    <property type="molecule type" value="Genomic_DNA"/>
</dbReference>
<keyword evidence="4" id="KW-1185">Reference proteome</keyword>
<dbReference type="RefSeq" id="WP_184076581.1">
    <property type="nucleotide sequence ID" value="NZ_JACIJP010000001.1"/>
</dbReference>
<dbReference type="SUPFAM" id="SSF141868">
    <property type="entry name" value="EAL domain-like"/>
    <property type="match status" value="1"/>
</dbReference>
<evidence type="ECO:0000313" key="4">
    <source>
        <dbReference type="Proteomes" id="UP000552700"/>
    </source>
</evidence>
<dbReference type="Gene3D" id="3.30.70.270">
    <property type="match status" value="1"/>
</dbReference>
<reference evidence="3 4" key="1">
    <citation type="submission" date="2020-08" db="EMBL/GenBank/DDBJ databases">
        <title>Genomic Encyclopedia of Type Strains, Phase IV (KMG-IV): sequencing the most valuable type-strain genomes for metagenomic binning, comparative biology and taxonomic classification.</title>
        <authorList>
            <person name="Goeker M."/>
        </authorList>
    </citation>
    <scope>NUCLEOTIDE SEQUENCE [LARGE SCALE GENOMIC DNA]</scope>
    <source>
        <strain evidence="3 4">DSM 102255</strain>
    </source>
</reference>
<dbReference type="InterPro" id="IPR050706">
    <property type="entry name" value="Cyclic-di-GMP_PDE-like"/>
</dbReference>
<dbReference type="PROSITE" id="PS50887">
    <property type="entry name" value="GGDEF"/>
    <property type="match status" value="1"/>
</dbReference>
<evidence type="ECO:0000259" key="1">
    <source>
        <dbReference type="PROSITE" id="PS50883"/>
    </source>
</evidence>
<dbReference type="PANTHER" id="PTHR33121">
    <property type="entry name" value="CYCLIC DI-GMP PHOSPHODIESTERASE PDEF"/>
    <property type="match status" value="1"/>
</dbReference>
<dbReference type="CDD" id="cd01948">
    <property type="entry name" value="EAL"/>
    <property type="match status" value="1"/>
</dbReference>
<evidence type="ECO:0000259" key="2">
    <source>
        <dbReference type="PROSITE" id="PS50887"/>
    </source>
</evidence>
<dbReference type="GO" id="GO:0071111">
    <property type="term" value="F:cyclic-guanylate-specific phosphodiesterase activity"/>
    <property type="evidence" value="ECO:0007669"/>
    <property type="project" value="InterPro"/>
</dbReference>
<dbReference type="SMART" id="SM00052">
    <property type="entry name" value="EAL"/>
    <property type="match status" value="1"/>
</dbReference>
<dbReference type="NCBIfam" id="TIGR00254">
    <property type="entry name" value="GGDEF"/>
    <property type="match status" value="1"/>
</dbReference>
<accession>A0A841IW01</accession>
<comment type="caution">
    <text evidence="3">The sequence shown here is derived from an EMBL/GenBank/DDBJ whole genome shotgun (WGS) entry which is preliminary data.</text>
</comment>
<name>A0A841IW01_9SPHN</name>
<dbReference type="PANTHER" id="PTHR33121:SF79">
    <property type="entry name" value="CYCLIC DI-GMP PHOSPHODIESTERASE PDED-RELATED"/>
    <property type="match status" value="1"/>
</dbReference>
<dbReference type="PROSITE" id="PS50883">
    <property type="entry name" value="EAL"/>
    <property type="match status" value="1"/>
</dbReference>
<dbReference type="InterPro" id="IPR035919">
    <property type="entry name" value="EAL_sf"/>
</dbReference>
<gene>
    <name evidence="3" type="ORF">FHS92_000147</name>
</gene>
<dbReference type="Gene3D" id="3.20.20.450">
    <property type="entry name" value="EAL domain"/>
    <property type="match status" value="1"/>
</dbReference>
<dbReference type="AlphaFoldDB" id="A0A841IW01"/>
<dbReference type="InterPro" id="IPR000160">
    <property type="entry name" value="GGDEF_dom"/>
</dbReference>
<dbReference type="InterPro" id="IPR001633">
    <property type="entry name" value="EAL_dom"/>
</dbReference>
<sequence>MDRAAPSLFILSRSDRDALCERATACGWRAIAARRKAGAAERFMTSQAHVALVDLRGVRTPSRWIADMARAVDVTDSALVVLVDAADADKTVRLAAEGVTHMLVAPFSDEELGTVLHLAEGVARRLRCDAQPVAPVAGGNRSGMDFLTGLTDRQAAMAWLDHALAARAVSTCLLIGISQFESINAAYGPVVGDALLARAAGRITRIVQAAGWNGALVARMGGAEYLVALPVREDASGQEHALMLARQIHAAVARPFVVGAQTIRLTARCGVAEALAGDDAGRLIRRANGALADARRNGAGDICIRSADRRGRGVDPDRLDADLRLALERGEIGILFQPQYASSDDRIVGVEALARWNHRQLGQLGAAMLFDAAERSDYLLPLSRHIQREALQQAGAWPDALDGLRLSINVTANDIAQEDFLPRLLAMVAESGFPRERLTVEITESGLIQNLRLAGDVLRSLRGEGLRVAIDDFGTGYSSLAYLKALHPDYLKIDSGLTRDIAGAPRDRLIVRGIIAMAKSLALTVVAEGVEREEELALLAREGCDIYQGFLRSAGVESPELVALVSSIR</sequence>
<dbReference type="InterPro" id="IPR029787">
    <property type="entry name" value="Nucleotide_cyclase"/>
</dbReference>
<dbReference type="SUPFAM" id="SSF52172">
    <property type="entry name" value="CheY-like"/>
    <property type="match status" value="1"/>
</dbReference>
<dbReference type="Pfam" id="PF00563">
    <property type="entry name" value="EAL"/>
    <property type="match status" value="1"/>
</dbReference>
<dbReference type="SUPFAM" id="SSF55073">
    <property type="entry name" value="Nucleotide cyclase"/>
    <property type="match status" value="1"/>
</dbReference>
<proteinExistence type="predicted"/>